<dbReference type="EMBL" id="PUHZ01000011">
    <property type="protein sequence ID" value="PQO46103.1"/>
    <property type="molecule type" value="Genomic_DNA"/>
</dbReference>
<dbReference type="Proteomes" id="UP000237819">
    <property type="component" value="Unassembled WGS sequence"/>
</dbReference>
<name>A0A2S8GNS7_9BACT</name>
<protein>
    <submittedName>
        <fullName evidence="1">Uncharacterized protein</fullName>
    </submittedName>
</protein>
<evidence type="ECO:0000313" key="1">
    <source>
        <dbReference type="EMBL" id="PQO46103.1"/>
    </source>
</evidence>
<organism evidence="1 2">
    <name type="scientific">Blastopirellula marina</name>
    <dbReference type="NCBI Taxonomy" id="124"/>
    <lineage>
        <taxon>Bacteria</taxon>
        <taxon>Pseudomonadati</taxon>
        <taxon>Planctomycetota</taxon>
        <taxon>Planctomycetia</taxon>
        <taxon>Pirellulales</taxon>
        <taxon>Pirellulaceae</taxon>
        <taxon>Blastopirellula</taxon>
    </lineage>
</organism>
<accession>A0A2S8GNS7</accession>
<gene>
    <name evidence="1" type="ORF">C5Y93_11040</name>
</gene>
<proteinExistence type="predicted"/>
<dbReference type="AlphaFoldDB" id="A0A2S8GNS7"/>
<comment type="caution">
    <text evidence="1">The sequence shown here is derived from an EMBL/GenBank/DDBJ whole genome shotgun (WGS) entry which is preliminary data.</text>
</comment>
<sequence>MRLNVAEAVAVRGKIISRGRENEQPGKRLRIANISANSVQVTAKIESNELDRATMRGAHELLPGKSHTLFDGGIIAPI</sequence>
<reference evidence="1 2" key="1">
    <citation type="submission" date="2018-02" db="EMBL/GenBank/DDBJ databases">
        <title>Comparative genomes isolates from brazilian mangrove.</title>
        <authorList>
            <person name="Araujo J.E."/>
            <person name="Taketani R.G."/>
            <person name="Silva M.C.P."/>
            <person name="Loureco M.V."/>
            <person name="Andreote F.D."/>
        </authorList>
    </citation>
    <scope>NUCLEOTIDE SEQUENCE [LARGE SCALE GENOMIC DNA]</scope>
    <source>
        <strain evidence="1 2">Nap-Phe MGV</strain>
    </source>
</reference>
<evidence type="ECO:0000313" key="2">
    <source>
        <dbReference type="Proteomes" id="UP000237819"/>
    </source>
</evidence>